<dbReference type="RefSeq" id="WP_128915033.1">
    <property type="nucleotide sequence ID" value="NZ_RDSM01000003.1"/>
</dbReference>
<protein>
    <submittedName>
        <fullName evidence="1">Uncharacterized protein</fullName>
    </submittedName>
</protein>
<evidence type="ECO:0000313" key="2">
    <source>
        <dbReference type="Proteomes" id="UP000289437"/>
    </source>
</evidence>
<dbReference type="AlphaFoldDB" id="A0A4Q0SZE9"/>
<accession>A0A4Q0SZE9</accession>
<gene>
    <name evidence="1" type="ORF">GRAN_4504</name>
</gene>
<sequence length="111" mass="12472">MIEIKGFDDLSKKLEDLAEKAESIHGTQEVPLSELLTPGFLAKHTRFLSEDEMFEASGFKVETAEDFANIPDEEWDNFIQQNTPFASWSDMLSAAGTEWTQKKLGLGEDEA</sequence>
<evidence type="ECO:0000313" key="1">
    <source>
        <dbReference type="EMBL" id="RXH55400.1"/>
    </source>
</evidence>
<comment type="caution">
    <text evidence="1">The sequence shown here is derived from an EMBL/GenBank/DDBJ whole genome shotgun (WGS) entry which is preliminary data.</text>
</comment>
<dbReference type="Proteomes" id="UP000289437">
    <property type="component" value="Unassembled WGS sequence"/>
</dbReference>
<dbReference type="EMBL" id="RDSM01000003">
    <property type="protein sequence ID" value="RXH55400.1"/>
    <property type="molecule type" value="Genomic_DNA"/>
</dbReference>
<dbReference type="OrthoDB" id="3035462at2"/>
<proteinExistence type="predicted"/>
<reference evidence="2" key="2">
    <citation type="submission" date="2019-02" db="EMBL/GenBank/DDBJ databases">
        <title>Granulicella sibirica sp. nov., a psychrotolerant acidobacterium isolated from an organic soil layer in forested tundra, West Siberia.</title>
        <authorList>
            <person name="Oshkin I.Y."/>
            <person name="Kulichevskaya I.S."/>
            <person name="Rijpstra W.I.C."/>
            <person name="Sinninghe Damste J.S."/>
            <person name="Rakitin A.L."/>
            <person name="Ravin N.V."/>
            <person name="Dedysh S.N."/>
        </authorList>
    </citation>
    <scope>NUCLEOTIDE SEQUENCE [LARGE SCALE GENOMIC DNA]</scope>
    <source>
        <strain evidence="2">AF10</strain>
    </source>
</reference>
<reference evidence="1 2" key="1">
    <citation type="submission" date="2018-11" db="EMBL/GenBank/DDBJ databases">
        <authorList>
            <person name="Mardanov A.V."/>
            <person name="Ravin N.V."/>
            <person name="Dedysh S.N."/>
        </authorList>
    </citation>
    <scope>NUCLEOTIDE SEQUENCE [LARGE SCALE GENOMIC DNA]</scope>
    <source>
        <strain evidence="1 2">AF10</strain>
    </source>
</reference>
<keyword evidence="2" id="KW-1185">Reference proteome</keyword>
<name>A0A4Q0SZE9_9BACT</name>
<organism evidence="1 2">
    <name type="scientific">Granulicella sibirica</name>
    <dbReference type="NCBI Taxonomy" id="2479048"/>
    <lineage>
        <taxon>Bacteria</taxon>
        <taxon>Pseudomonadati</taxon>
        <taxon>Acidobacteriota</taxon>
        <taxon>Terriglobia</taxon>
        <taxon>Terriglobales</taxon>
        <taxon>Acidobacteriaceae</taxon>
        <taxon>Granulicella</taxon>
    </lineage>
</organism>